<dbReference type="SUPFAM" id="SSF51905">
    <property type="entry name" value="FAD/NAD(P)-binding domain"/>
    <property type="match status" value="1"/>
</dbReference>
<dbReference type="PANTHER" id="PTHR42720:SF1">
    <property type="entry name" value="GLYCEROL 3-PHOSPHATE OXIDASE"/>
    <property type="match status" value="1"/>
</dbReference>
<name>A0ABX5VQD9_9MICO</name>
<proteinExistence type="predicted"/>
<dbReference type="InterPro" id="IPR041854">
    <property type="entry name" value="BFD-like_2Fe2S-bd_dom_sf"/>
</dbReference>
<dbReference type="Pfam" id="PF04324">
    <property type="entry name" value="Fer2_BFD"/>
    <property type="match status" value="1"/>
</dbReference>
<dbReference type="RefSeq" id="WP_139948646.1">
    <property type="nucleotide sequence ID" value="NZ_CP040899.1"/>
</dbReference>
<sequence length="463" mass="49397">MGLASYDIVVVGAGVVGAAIARDLAGTNHSVAVVDSRDDVGEGTSKANTAILHTGYDATPGTLEARLVARGYHLLKEYCAQAAIGVRYTGAVLVAWDEEQAGSLPGLQAKAAANGYHQTSLISAEEVYAQLPSLGPGVTGGLLVPDEAVIDAWTVPLAFATEAVQRGATFLREHRVTGVEVGPERTTVRTDRGDLSARWVVNAAGLGGDVIDAMFGYDRLRVHPRKGELLVYDKLAAGLVDRIVLAAPSKVGKGVLISPTIFGNVMLGPTADDMEDKTDTSTTEPGFEFLLEKGRRIMPALLDEEVTASYAGLRAANNQSDYLIDVDAEQRYVIAGAIRSTGLTSAPAVAEYVRELLADTDLDVTLRGDLPLPPVMPPLGEHQQRPHADDALIRHDGAYGEVVCFCERVTRGEIRDAMTSTVPPGSLQGLRRRTRVMNGRCQAFFCGAAVKKLYESYEEQGHE</sequence>
<dbReference type="InterPro" id="IPR052745">
    <property type="entry name" value="G3P_Oxidase/Oxidoreductase"/>
</dbReference>
<dbReference type="InterPro" id="IPR036188">
    <property type="entry name" value="FAD/NAD-bd_sf"/>
</dbReference>
<evidence type="ECO:0000313" key="4">
    <source>
        <dbReference type="Proteomes" id="UP000313948"/>
    </source>
</evidence>
<feature type="domain" description="BFD-like [2Fe-2S]-binding" evidence="2">
    <location>
        <begin position="402"/>
        <end position="453"/>
    </location>
</feature>
<evidence type="ECO:0000313" key="3">
    <source>
        <dbReference type="EMBL" id="QDB79628.1"/>
    </source>
</evidence>
<organism evidence="3 4">
    <name type="scientific">Georgenia wutianyii</name>
    <dbReference type="NCBI Taxonomy" id="2585135"/>
    <lineage>
        <taxon>Bacteria</taxon>
        <taxon>Bacillati</taxon>
        <taxon>Actinomycetota</taxon>
        <taxon>Actinomycetes</taxon>
        <taxon>Micrococcales</taxon>
        <taxon>Bogoriellaceae</taxon>
        <taxon>Georgenia</taxon>
    </lineage>
</organism>
<dbReference type="Gene3D" id="3.30.9.10">
    <property type="entry name" value="D-Amino Acid Oxidase, subunit A, domain 2"/>
    <property type="match status" value="1"/>
</dbReference>
<dbReference type="EMBL" id="CP040899">
    <property type="protein sequence ID" value="QDB79628.1"/>
    <property type="molecule type" value="Genomic_DNA"/>
</dbReference>
<evidence type="ECO:0000259" key="1">
    <source>
        <dbReference type="Pfam" id="PF01266"/>
    </source>
</evidence>
<dbReference type="SUPFAM" id="SSF54373">
    <property type="entry name" value="FAD-linked reductases, C-terminal domain"/>
    <property type="match status" value="1"/>
</dbReference>
<reference evidence="3 4" key="1">
    <citation type="submission" date="2019-05" db="EMBL/GenBank/DDBJ databases">
        <title>Georgenia *** sp. nov., and Georgenia *** sp. nov., isolated from the intestinal contents of plateau pika (Ochotona curzoniae) in the Qinghai-Tibet plateau of China.</title>
        <authorList>
            <person name="Tian Z."/>
        </authorList>
    </citation>
    <scope>NUCLEOTIDE SEQUENCE [LARGE SCALE GENOMIC DNA]</scope>
    <source>
        <strain evidence="3 4">Z294</strain>
    </source>
</reference>
<accession>A0ABX5VQD9</accession>
<evidence type="ECO:0000259" key="2">
    <source>
        <dbReference type="Pfam" id="PF04324"/>
    </source>
</evidence>
<protein>
    <submittedName>
        <fullName evidence="3">FAD-dependent oxidoreductase</fullName>
    </submittedName>
</protein>
<dbReference type="InterPro" id="IPR007419">
    <property type="entry name" value="BFD-like_2Fe2S-bd_dom"/>
</dbReference>
<dbReference type="CDD" id="cd19946">
    <property type="entry name" value="GlpA-like_Fer2_BFD-like"/>
    <property type="match status" value="1"/>
</dbReference>
<dbReference type="Gene3D" id="1.10.10.1100">
    <property type="entry name" value="BFD-like [2Fe-2S]-binding domain"/>
    <property type="match status" value="1"/>
</dbReference>
<feature type="domain" description="FAD dependent oxidoreductase" evidence="1">
    <location>
        <begin position="7"/>
        <end position="356"/>
    </location>
</feature>
<dbReference type="PANTHER" id="PTHR42720">
    <property type="entry name" value="GLYCEROL-3-PHOSPHATE DEHYDROGENASE"/>
    <property type="match status" value="1"/>
</dbReference>
<dbReference type="InterPro" id="IPR006076">
    <property type="entry name" value="FAD-dep_OxRdtase"/>
</dbReference>
<dbReference type="Pfam" id="PF01266">
    <property type="entry name" value="DAO"/>
    <property type="match status" value="1"/>
</dbReference>
<gene>
    <name evidence="3" type="ORF">FE251_09770</name>
</gene>
<dbReference type="Proteomes" id="UP000313948">
    <property type="component" value="Chromosome"/>
</dbReference>
<keyword evidence="4" id="KW-1185">Reference proteome</keyword>
<dbReference type="Gene3D" id="3.50.50.60">
    <property type="entry name" value="FAD/NAD(P)-binding domain"/>
    <property type="match status" value="1"/>
</dbReference>